<sequence>MSSSIHNYSCGFATIKSPPAPLFQRGEFIQSVNNALCIYKEMNDRPLFEKEGIRGEILQAVIFLKNFTKPDEFVGTRRFVSIYEHCLWTPSVASLQF</sequence>
<dbReference type="Proteomes" id="UP000078358">
    <property type="component" value="Unassembled WGS sequence"/>
</dbReference>
<name>A0A179CZD2_BIBTR</name>
<evidence type="ECO:0000313" key="2">
    <source>
        <dbReference type="Proteomes" id="UP000078358"/>
    </source>
</evidence>
<accession>A0A179CZD2</accession>
<gene>
    <name evidence="1" type="ORF">F480_06945</name>
</gene>
<organism evidence="1 2">
    <name type="scientific">Bibersteinia trehalosi Y31</name>
    <dbReference type="NCBI Taxonomy" id="1261658"/>
    <lineage>
        <taxon>Bacteria</taxon>
        <taxon>Pseudomonadati</taxon>
        <taxon>Pseudomonadota</taxon>
        <taxon>Gammaproteobacteria</taxon>
        <taxon>Pasteurellales</taxon>
        <taxon>Pasteurellaceae</taxon>
        <taxon>Bibersteinia</taxon>
    </lineage>
</organism>
<evidence type="ECO:0000313" key="1">
    <source>
        <dbReference type="EMBL" id="OAQ14907.1"/>
    </source>
</evidence>
<proteinExistence type="predicted"/>
<reference evidence="1 2" key="1">
    <citation type="submission" date="2014-01" db="EMBL/GenBank/DDBJ databases">
        <authorList>
            <person name="Zuccon D."/>
        </authorList>
    </citation>
    <scope>NUCLEOTIDE SEQUENCE [LARGE SCALE GENOMIC DNA]</scope>
    <source>
        <strain evidence="1 2">Y31</strain>
    </source>
</reference>
<dbReference type="EMBL" id="JACI01000002">
    <property type="protein sequence ID" value="OAQ14907.1"/>
    <property type="molecule type" value="Genomic_DNA"/>
</dbReference>
<dbReference type="AlphaFoldDB" id="A0A179CZD2"/>
<protein>
    <submittedName>
        <fullName evidence="1">Uncharacterized protein</fullName>
    </submittedName>
</protein>
<comment type="caution">
    <text evidence="1">The sequence shown here is derived from an EMBL/GenBank/DDBJ whole genome shotgun (WGS) entry which is preliminary data.</text>
</comment>
<dbReference type="PATRIC" id="fig|1261658.3.peg.1380"/>
<dbReference type="RefSeq" id="WP_064318611.1">
    <property type="nucleotide sequence ID" value="NZ_JACI01000002.1"/>
</dbReference>